<gene>
    <name evidence="1" type="ordered locus">CKO_03637</name>
</gene>
<name>A8AMK4_CITK8</name>
<dbReference type="HOGENOM" id="CLU_707321_0_0_6"/>
<organism evidence="1 2">
    <name type="scientific">Citrobacter koseri (strain ATCC BAA-895 / CDC 4225-83 / SGSC4696)</name>
    <dbReference type="NCBI Taxonomy" id="290338"/>
    <lineage>
        <taxon>Bacteria</taxon>
        <taxon>Pseudomonadati</taxon>
        <taxon>Pseudomonadota</taxon>
        <taxon>Gammaproteobacteria</taxon>
        <taxon>Enterobacterales</taxon>
        <taxon>Enterobacteriaceae</taxon>
        <taxon>Citrobacter</taxon>
    </lineage>
</organism>
<keyword evidence="2" id="KW-1185">Reference proteome</keyword>
<dbReference type="Proteomes" id="UP000008148">
    <property type="component" value="Chromosome"/>
</dbReference>
<dbReference type="KEGG" id="cko:CKO_03637"/>
<evidence type="ECO:0000313" key="2">
    <source>
        <dbReference type="Proteomes" id="UP000008148"/>
    </source>
</evidence>
<proteinExistence type="predicted"/>
<reference evidence="1 2" key="1">
    <citation type="submission" date="2007-08" db="EMBL/GenBank/DDBJ databases">
        <authorList>
            <consortium name="The Citrobacter koseri Genome Sequencing Project"/>
            <person name="McClelland M."/>
            <person name="Sanderson E.K."/>
            <person name="Porwollik S."/>
            <person name="Spieth J."/>
            <person name="Clifton W.S."/>
            <person name="Latreille P."/>
            <person name="Courtney L."/>
            <person name="Wang C."/>
            <person name="Pepin K."/>
            <person name="Bhonagiri V."/>
            <person name="Nash W."/>
            <person name="Johnson M."/>
            <person name="Thiruvilangam P."/>
            <person name="Wilson R."/>
        </authorList>
    </citation>
    <scope>NUCLEOTIDE SEQUENCE [LARGE SCALE GENOMIC DNA]</scope>
    <source>
        <strain evidence="2">ATCC BAA-895 / CDC 4225-83 / SGSC4696</strain>
    </source>
</reference>
<dbReference type="AlphaFoldDB" id="A8AMK4"/>
<protein>
    <submittedName>
        <fullName evidence="1">Uncharacterized protein</fullName>
    </submittedName>
</protein>
<sequence length="390" mass="44521">MRIPQRFADGVHQRVIHDLHRQRDLSTACHLDALFQPITKTTARFIVGLLIVHVVTRKLDDANTDILRKLNGFTHDLQPLRTYSIIFAAQRKATMRAQAHGRHPHAGLSDSAHQRQALLTVPVEARQAGIGFIDRHFNEIEAQFFRQPQAIQPALPGGERFFVDAKRSLFRQHIRSLSPQLGDRTFKLTRGFNRRGGVANAATSNKDMDWNALKQRQVFQRQAAGHGHFKAHIRETFDRADIRFAPGHASGLCITATVINHLLDPRIAPLLRLLPGPVAGQFNLHIAVKLLRHFQRAFGGVDIRAADNRHPIRVGFKAHTRKNFPRVRNFGVSQHDLMRIERFQIAYRTYAFTHAQDGANFDNIDFFRDQAGRFVSVGQRLVIQRNLQHR</sequence>
<dbReference type="EMBL" id="CP000822">
    <property type="protein sequence ID" value="ABV14716.1"/>
    <property type="molecule type" value="Genomic_DNA"/>
</dbReference>
<accession>A8AMK4</accession>
<evidence type="ECO:0000313" key="1">
    <source>
        <dbReference type="EMBL" id="ABV14716.1"/>
    </source>
</evidence>